<feature type="region of interest" description="Disordered" evidence="1">
    <location>
        <begin position="233"/>
        <end position="261"/>
    </location>
</feature>
<dbReference type="Proteomes" id="UP000663843">
    <property type="component" value="Unassembled WGS sequence"/>
</dbReference>
<feature type="compositionally biased region" description="Basic and acidic residues" evidence="1">
    <location>
        <begin position="249"/>
        <end position="261"/>
    </location>
</feature>
<name>A0A8H2X7W0_9AGAM</name>
<protein>
    <submittedName>
        <fullName evidence="2">Uncharacterized protein</fullName>
    </submittedName>
</protein>
<proteinExistence type="predicted"/>
<sequence length="261" mass="29570">MIFEKHGLLAEILDPESKALSEYQVEKTADDTIQCWVPSTEGNNFKIRWKIVKLLHPGHDLRTDPFLDGVQHYEQPIGTTTARLYEFGKRTLTDSNDYAKPDEFIIKNLNTIKLKFTWGNTGKLVPYVCSAPQEIELIHEKAAKKGHSGAAKLGKTITIPTPASVDFAPDKAIKPITFVIPTDWLRARDIIPGGPETISQDNQGILKRERSTTPEIIDIDDLETDDDEIQIIKHMIPAPAPNNKRQRVERRDEARPKKEEE</sequence>
<evidence type="ECO:0000313" key="3">
    <source>
        <dbReference type="Proteomes" id="UP000663843"/>
    </source>
</evidence>
<evidence type="ECO:0000256" key="1">
    <source>
        <dbReference type="SAM" id="MobiDB-lite"/>
    </source>
</evidence>
<dbReference type="EMBL" id="CAJMWT010001761">
    <property type="protein sequence ID" value="CAE6418833.1"/>
    <property type="molecule type" value="Genomic_DNA"/>
</dbReference>
<gene>
    <name evidence="2" type="ORF">RDB_LOCUS51560</name>
</gene>
<evidence type="ECO:0000313" key="2">
    <source>
        <dbReference type="EMBL" id="CAE6418833.1"/>
    </source>
</evidence>
<dbReference type="AlphaFoldDB" id="A0A8H2X7W0"/>
<accession>A0A8H2X7W0</accession>
<comment type="caution">
    <text evidence="2">The sequence shown here is derived from an EMBL/GenBank/DDBJ whole genome shotgun (WGS) entry which is preliminary data.</text>
</comment>
<organism evidence="2 3">
    <name type="scientific">Rhizoctonia solani</name>
    <dbReference type="NCBI Taxonomy" id="456999"/>
    <lineage>
        <taxon>Eukaryota</taxon>
        <taxon>Fungi</taxon>
        <taxon>Dikarya</taxon>
        <taxon>Basidiomycota</taxon>
        <taxon>Agaricomycotina</taxon>
        <taxon>Agaricomycetes</taxon>
        <taxon>Cantharellales</taxon>
        <taxon>Ceratobasidiaceae</taxon>
        <taxon>Rhizoctonia</taxon>
    </lineage>
</organism>
<reference evidence="2" key="1">
    <citation type="submission" date="2021-01" db="EMBL/GenBank/DDBJ databases">
        <authorList>
            <person name="Kaushik A."/>
        </authorList>
    </citation>
    <scope>NUCLEOTIDE SEQUENCE</scope>
    <source>
        <strain evidence="2">AG2-2IIIB</strain>
    </source>
</reference>